<proteinExistence type="predicted"/>
<name>A0A7J7GC52_CAMSI</name>
<evidence type="ECO:0000313" key="2">
    <source>
        <dbReference type="Proteomes" id="UP000593564"/>
    </source>
</evidence>
<comment type="caution">
    <text evidence="1">The sequence shown here is derived from an EMBL/GenBank/DDBJ whole genome shotgun (WGS) entry which is preliminary data.</text>
</comment>
<evidence type="ECO:0000313" key="1">
    <source>
        <dbReference type="EMBL" id="KAF5938353.1"/>
    </source>
</evidence>
<reference evidence="2" key="1">
    <citation type="journal article" date="2020" name="Nat. Commun.">
        <title>Genome assembly of wild tea tree DASZ reveals pedigree and selection history of tea varieties.</title>
        <authorList>
            <person name="Zhang W."/>
            <person name="Zhang Y."/>
            <person name="Qiu H."/>
            <person name="Guo Y."/>
            <person name="Wan H."/>
            <person name="Zhang X."/>
            <person name="Scossa F."/>
            <person name="Alseekh S."/>
            <person name="Zhang Q."/>
            <person name="Wang P."/>
            <person name="Xu L."/>
            <person name="Schmidt M.H."/>
            <person name="Jia X."/>
            <person name="Li D."/>
            <person name="Zhu A."/>
            <person name="Guo F."/>
            <person name="Chen W."/>
            <person name="Ni D."/>
            <person name="Usadel B."/>
            <person name="Fernie A.R."/>
            <person name="Wen W."/>
        </authorList>
    </citation>
    <scope>NUCLEOTIDE SEQUENCE [LARGE SCALE GENOMIC DNA]</scope>
    <source>
        <strain evidence="2">cv. G240</strain>
    </source>
</reference>
<dbReference type="EMBL" id="JACBKZ010000011">
    <property type="protein sequence ID" value="KAF5938353.1"/>
    <property type="molecule type" value="Genomic_DNA"/>
</dbReference>
<protein>
    <submittedName>
        <fullName evidence="1">Uncharacterized protein</fullName>
    </submittedName>
</protein>
<reference evidence="1 2" key="2">
    <citation type="submission" date="2020-07" db="EMBL/GenBank/DDBJ databases">
        <title>Genome assembly of wild tea tree DASZ reveals pedigree and selection history of tea varieties.</title>
        <authorList>
            <person name="Zhang W."/>
        </authorList>
    </citation>
    <scope>NUCLEOTIDE SEQUENCE [LARGE SCALE GENOMIC DNA]</scope>
    <source>
        <strain evidence="2">cv. G240</strain>
        <tissue evidence="1">Leaf</tissue>
    </source>
</reference>
<organism evidence="1 2">
    <name type="scientific">Camellia sinensis</name>
    <name type="common">Tea plant</name>
    <name type="synonym">Thea sinensis</name>
    <dbReference type="NCBI Taxonomy" id="4442"/>
    <lineage>
        <taxon>Eukaryota</taxon>
        <taxon>Viridiplantae</taxon>
        <taxon>Streptophyta</taxon>
        <taxon>Embryophyta</taxon>
        <taxon>Tracheophyta</taxon>
        <taxon>Spermatophyta</taxon>
        <taxon>Magnoliopsida</taxon>
        <taxon>eudicotyledons</taxon>
        <taxon>Gunneridae</taxon>
        <taxon>Pentapetalae</taxon>
        <taxon>asterids</taxon>
        <taxon>Ericales</taxon>
        <taxon>Theaceae</taxon>
        <taxon>Camellia</taxon>
    </lineage>
</organism>
<dbReference type="Proteomes" id="UP000593564">
    <property type="component" value="Unassembled WGS sequence"/>
</dbReference>
<keyword evidence="2" id="KW-1185">Reference proteome</keyword>
<dbReference type="AlphaFoldDB" id="A0A7J7GC52"/>
<accession>A0A7J7GC52</accession>
<sequence length="53" mass="6463">MAWERKVNWAKLVDHWLRAYGYDHGVKGSNSYLAKWPKREGLFLLWVKQILFR</sequence>
<gene>
    <name evidence="1" type="ORF">HYC85_022612</name>
</gene>